<dbReference type="EMBL" id="WTYJ01000002">
    <property type="protein sequence ID" value="MXO99355.1"/>
    <property type="molecule type" value="Genomic_DNA"/>
</dbReference>
<organism evidence="1 2">
    <name type="scientific">Croceibacterium xixiisoli</name>
    <dbReference type="NCBI Taxonomy" id="1476466"/>
    <lineage>
        <taxon>Bacteria</taxon>
        <taxon>Pseudomonadati</taxon>
        <taxon>Pseudomonadota</taxon>
        <taxon>Alphaproteobacteria</taxon>
        <taxon>Sphingomonadales</taxon>
        <taxon>Erythrobacteraceae</taxon>
        <taxon>Croceibacterium</taxon>
    </lineage>
</organism>
<evidence type="ECO:0000313" key="1">
    <source>
        <dbReference type="EMBL" id="MXO99355.1"/>
    </source>
</evidence>
<evidence type="ECO:0000313" key="2">
    <source>
        <dbReference type="Proteomes" id="UP000469430"/>
    </source>
</evidence>
<gene>
    <name evidence="1" type="ORF">GRI97_10175</name>
</gene>
<protein>
    <submittedName>
        <fullName evidence="1">Uncharacterized protein</fullName>
    </submittedName>
</protein>
<comment type="caution">
    <text evidence="1">The sequence shown here is derived from an EMBL/GenBank/DDBJ whole genome shotgun (WGS) entry which is preliminary data.</text>
</comment>
<dbReference type="Proteomes" id="UP000469430">
    <property type="component" value="Unassembled WGS sequence"/>
</dbReference>
<proteinExistence type="predicted"/>
<sequence length="119" mass="13521">MRAYWDDGDRGVASSEAKEVSLAEARLIWSDDVHGVQGHFFGLIDDQDRTIQFYYDAGIPDHVEDARDLPIVWLDFPVPEKRGSYGRMVTVGEVDGLIQTAFAEGLDHRNFGELSFEEW</sequence>
<name>A0A6I4TT60_9SPHN</name>
<dbReference type="RefSeq" id="WP_377019511.1">
    <property type="nucleotide sequence ID" value="NZ_JBHSCP010000001.1"/>
</dbReference>
<accession>A0A6I4TT60</accession>
<keyword evidence="2" id="KW-1185">Reference proteome</keyword>
<reference evidence="1 2" key="1">
    <citation type="submission" date="2019-12" db="EMBL/GenBank/DDBJ databases">
        <title>Genomic-based taxomic classification of the family Erythrobacteraceae.</title>
        <authorList>
            <person name="Xu L."/>
        </authorList>
    </citation>
    <scope>NUCLEOTIDE SEQUENCE [LARGE SCALE GENOMIC DNA]</scope>
    <source>
        <strain evidence="1 2">S36</strain>
    </source>
</reference>
<dbReference type="AlphaFoldDB" id="A0A6I4TT60"/>